<dbReference type="Proteomes" id="UP001497444">
    <property type="component" value="Chromosome 10"/>
</dbReference>
<dbReference type="PANTHER" id="PTHR46316:SF2">
    <property type="entry name" value="SNF1-RELATED PROTEIN KINASE REGULATORY SUBUNIT BETA-2"/>
    <property type="match status" value="1"/>
</dbReference>
<gene>
    <name evidence="1" type="ORF">CSSPJE1EN1_LOCUS3090</name>
</gene>
<dbReference type="Gene3D" id="6.20.250.60">
    <property type="match status" value="1"/>
</dbReference>
<dbReference type="Pfam" id="PF04739">
    <property type="entry name" value="AMPKBI"/>
    <property type="match status" value="1"/>
</dbReference>
<accession>A0ABP0VTV4</accession>
<dbReference type="SUPFAM" id="SSF81296">
    <property type="entry name" value="E set domains"/>
    <property type="match status" value="1"/>
</dbReference>
<evidence type="ECO:0000313" key="1">
    <source>
        <dbReference type="EMBL" id="CAK9257612.1"/>
    </source>
</evidence>
<reference evidence="1" key="1">
    <citation type="submission" date="2024-02" db="EMBL/GenBank/DDBJ databases">
        <authorList>
            <consortium name="ELIXIR-Norway"/>
            <consortium name="Elixir Norway"/>
        </authorList>
    </citation>
    <scope>NUCLEOTIDE SEQUENCE</scope>
</reference>
<dbReference type="EMBL" id="OZ020105">
    <property type="protein sequence ID" value="CAK9257612.1"/>
    <property type="molecule type" value="Genomic_DNA"/>
</dbReference>
<dbReference type="InterPro" id="IPR013783">
    <property type="entry name" value="Ig-like_fold"/>
</dbReference>
<organism evidence="1 2">
    <name type="scientific">Sphagnum jensenii</name>
    <dbReference type="NCBI Taxonomy" id="128206"/>
    <lineage>
        <taxon>Eukaryota</taxon>
        <taxon>Viridiplantae</taxon>
        <taxon>Streptophyta</taxon>
        <taxon>Embryophyta</taxon>
        <taxon>Bryophyta</taxon>
        <taxon>Sphagnophytina</taxon>
        <taxon>Sphagnopsida</taxon>
        <taxon>Sphagnales</taxon>
        <taxon>Sphagnaceae</taxon>
        <taxon>Sphagnum</taxon>
    </lineage>
</organism>
<evidence type="ECO:0000313" key="2">
    <source>
        <dbReference type="Proteomes" id="UP001497444"/>
    </source>
</evidence>
<sequence>MGNTTGREGQAVPGAAGGSVGGRGGAEGGGGRGGGGGGHGNQQGGGNVHRQQLPQYAVPPSGHHHHHHYHQHHPNNIRDPTRIAHVASADSMGHSPSDSPGSTARSPLMFTPQVPMVPIAKPDEMGLGVYQQPQGVHTQPDVYSEAERGVPTMIVWNHGGSSVSVIGSWDNWLIKQPLQRSGRDFTLIKVLPSGVYQFKFFVDGQWRYSPDLPAVSDDTNNVNNILDVQEYVPENLDSVAGFEPPRSPESSYNDPMPGPEEYAKEPPAVPPHLHLTLLNVPQMLETTGSLPRPQHVILNHLYVEKGKTSRTVLVLGTTNRFRSKYVTTVLYKPVML</sequence>
<dbReference type="SMART" id="SM01010">
    <property type="entry name" value="AMPKBI"/>
    <property type="match status" value="1"/>
</dbReference>
<dbReference type="InterPro" id="IPR014756">
    <property type="entry name" value="Ig_E-set"/>
</dbReference>
<dbReference type="CDD" id="cd02859">
    <property type="entry name" value="E_set_AMPKbeta_like_N"/>
    <property type="match status" value="1"/>
</dbReference>
<dbReference type="InterPro" id="IPR037256">
    <property type="entry name" value="ASC_dom_sf"/>
</dbReference>
<name>A0ABP0VTV4_9BRYO</name>
<dbReference type="InterPro" id="IPR006828">
    <property type="entry name" value="ASC_dom"/>
</dbReference>
<keyword evidence="2" id="KW-1185">Reference proteome</keyword>
<dbReference type="InterPro" id="IPR043554">
    <property type="entry name" value="KINB"/>
</dbReference>
<dbReference type="Gene3D" id="2.60.40.10">
    <property type="entry name" value="Immunoglobulins"/>
    <property type="match status" value="1"/>
</dbReference>
<dbReference type="PANTHER" id="PTHR46316">
    <property type="entry name" value="SNF1-RELATED PROTEIN KINASE REGULATORY SUBUNIT BETA-1"/>
    <property type="match status" value="1"/>
</dbReference>
<dbReference type="Pfam" id="PF16561">
    <property type="entry name" value="AMPK1_CBM"/>
    <property type="match status" value="1"/>
</dbReference>
<protein>
    <submittedName>
        <fullName evidence="1">Uncharacterized protein</fullName>
    </submittedName>
</protein>
<dbReference type="InterPro" id="IPR032640">
    <property type="entry name" value="AMPK1_CBM"/>
</dbReference>
<proteinExistence type="predicted"/>
<dbReference type="SUPFAM" id="SSF160219">
    <property type="entry name" value="AMPKBI-like"/>
    <property type="match status" value="1"/>
</dbReference>